<name>A0A8J2BU24_9BACT</name>
<accession>A0A8J2BU24</accession>
<dbReference type="AlphaFoldDB" id="A0A8J2BU24"/>
<proteinExistence type="predicted"/>
<reference evidence="1" key="1">
    <citation type="submission" date="2021-02" db="EMBL/GenBank/DDBJ databases">
        <authorList>
            <person name="Cremers G."/>
            <person name="Picone N."/>
        </authorList>
    </citation>
    <scope>NUCLEOTIDE SEQUENCE</scope>
    <source>
        <strain evidence="1">PQ17</strain>
    </source>
</reference>
<organism evidence="1 2">
    <name type="scientific">Candidatus Methylacidithermus pantelleriae</name>
    <dbReference type="NCBI Taxonomy" id="2744239"/>
    <lineage>
        <taxon>Bacteria</taxon>
        <taxon>Pseudomonadati</taxon>
        <taxon>Verrucomicrobiota</taxon>
        <taxon>Methylacidiphilae</taxon>
        <taxon>Methylacidiphilales</taxon>
        <taxon>Methylacidiphilaceae</taxon>
        <taxon>Candidatus Methylacidithermus</taxon>
    </lineage>
</organism>
<evidence type="ECO:0000313" key="2">
    <source>
        <dbReference type="Proteomes" id="UP000663859"/>
    </source>
</evidence>
<evidence type="ECO:0000313" key="1">
    <source>
        <dbReference type="EMBL" id="CAF0700564.1"/>
    </source>
</evidence>
<dbReference type="EMBL" id="CAJNOB010000032">
    <property type="protein sequence ID" value="CAF0700564.1"/>
    <property type="molecule type" value="Genomic_DNA"/>
</dbReference>
<comment type="caution">
    <text evidence="1">The sequence shown here is derived from an EMBL/GenBank/DDBJ whole genome shotgun (WGS) entry which is preliminary data.</text>
</comment>
<gene>
    <name evidence="1" type="ORF">MPNT_380014</name>
</gene>
<keyword evidence="2" id="KW-1185">Reference proteome</keyword>
<protein>
    <submittedName>
        <fullName evidence="1">Uncharacterized protein</fullName>
    </submittedName>
</protein>
<dbReference type="Proteomes" id="UP000663859">
    <property type="component" value="Unassembled WGS sequence"/>
</dbReference>
<sequence>MRIETSPGRDACTVYLDPSDIVVGKTIYISLPDVYPWVLWNSWRVTSFQMYSSLDAGGLNFDISGHYSTIDPGIKNFVFCNWVLGTTLSVLVSSINTSSVKNTAVITCLKNRPTVGPILGPLNSNQPFTISGTSSRAQVHLHSNAPSGLAQGYIQQIMITSVSATGGTMSSWDVTIGHTGEARSGGTGDAFQWKYAVDASSGTDFTLNSTVYTLFNCWGFPKFFNNSTSTLPGSINNPVASFPCIDNTTGATISGRVIKWVSVPAFPDEGVDLFVGATPGTGVTSFTVGGFLAYSEIY</sequence>